<gene>
    <name evidence="1" type="ORF">ATPR_1137</name>
</gene>
<dbReference type="Proteomes" id="UP000004319">
    <property type="component" value="Unassembled WGS sequence"/>
</dbReference>
<dbReference type="AlphaFoldDB" id="F7VCN8"/>
<dbReference type="EMBL" id="BABS01000024">
    <property type="protein sequence ID" value="GAA08133.1"/>
    <property type="molecule type" value="Genomic_DNA"/>
</dbReference>
<accession>F7VCN8</accession>
<reference evidence="1 2" key="1">
    <citation type="journal article" date="2011" name="Biochem. Biophys. Res. Commun.">
        <title>Increased number of Arginine-based salt bridges contributes to the thermotolerance of thermotolerant acetic acid bacteria, Acetobacter tropicalis SKU1100.</title>
        <authorList>
            <person name="Matsutani M."/>
            <person name="Hirakawa H."/>
            <person name="Nishikura M."/>
            <person name="Soemphol W."/>
            <person name="Ali I.A.I."/>
            <person name="Yakushi T."/>
            <person name="Matsushita K."/>
        </authorList>
    </citation>
    <scope>NUCLEOTIDE SEQUENCE [LARGE SCALE GENOMIC DNA]</scope>
    <source>
        <strain evidence="1 2">NBRC 101654</strain>
    </source>
</reference>
<name>F7VCN8_9PROT</name>
<proteinExistence type="predicted"/>
<sequence>MILFKKKNVSKKLLLFDIIFFTNNDGKPFDDSLFIFASIKCLK</sequence>
<evidence type="ECO:0000313" key="2">
    <source>
        <dbReference type="Proteomes" id="UP000004319"/>
    </source>
</evidence>
<evidence type="ECO:0000313" key="1">
    <source>
        <dbReference type="EMBL" id="GAA08133.1"/>
    </source>
</evidence>
<organism evidence="1 2">
    <name type="scientific">Acetobacter tropicalis NBRC 101654</name>
    <dbReference type="NCBI Taxonomy" id="749388"/>
    <lineage>
        <taxon>Bacteria</taxon>
        <taxon>Pseudomonadati</taxon>
        <taxon>Pseudomonadota</taxon>
        <taxon>Alphaproteobacteria</taxon>
        <taxon>Acetobacterales</taxon>
        <taxon>Acetobacteraceae</taxon>
        <taxon>Acetobacter</taxon>
    </lineage>
</organism>
<protein>
    <submittedName>
        <fullName evidence="1">Uncharacterized protein</fullName>
    </submittedName>
</protein>
<comment type="caution">
    <text evidence="1">The sequence shown here is derived from an EMBL/GenBank/DDBJ whole genome shotgun (WGS) entry which is preliminary data.</text>
</comment>